<protein>
    <submittedName>
        <fullName evidence="2">Oidioi.mRNA.OKI2018_I69.chr2.g5973.t1.cds</fullName>
    </submittedName>
</protein>
<feature type="signal peptide" evidence="1">
    <location>
        <begin position="1"/>
        <end position="17"/>
    </location>
</feature>
<evidence type="ECO:0000313" key="3">
    <source>
        <dbReference type="Proteomes" id="UP001158576"/>
    </source>
</evidence>
<name>A0ABN7T1H8_OIKDI</name>
<sequence>MFRLLASIQLLLLPSDTTDLTRCPPRVVAITDIIMKVLNSVERSPRSTIGIKCFLRDYIGSTGNSFLSSQVALAIKEDSRVSEFILNAIDSFVTEQTIIVSFSQETNSFGDFSRRKLPHFNDARYVPVFPDSELLHFLLIIASNAAQSSQSNTVLKSICWCSKSAIQQPVSTDAFEMEDDDDWLDEDEDEFDDENSFVSTLNLREQELRNNLALYFATLDFDAIDSELIVEVVKLITALLLQHNQASVNRAIRR</sequence>
<organism evidence="2 3">
    <name type="scientific">Oikopleura dioica</name>
    <name type="common">Tunicate</name>
    <dbReference type="NCBI Taxonomy" id="34765"/>
    <lineage>
        <taxon>Eukaryota</taxon>
        <taxon>Metazoa</taxon>
        <taxon>Chordata</taxon>
        <taxon>Tunicata</taxon>
        <taxon>Appendicularia</taxon>
        <taxon>Copelata</taxon>
        <taxon>Oikopleuridae</taxon>
        <taxon>Oikopleura</taxon>
    </lineage>
</organism>
<reference evidence="2 3" key="1">
    <citation type="submission" date="2021-04" db="EMBL/GenBank/DDBJ databases">
        <authorList>
            <person name="Bliznina A."/>
        </authorList>
    </citation>
    <scope>NUCLEOTIDE SEQUENCE [LARGE SCALE GENOMIC DNA]</scope>
</reference>
<dbReference type="Proteomes" id="UP001158576">
    <property type="component" value="Chromosome 2"/>
</dbReference>
<feature type="chain" id="PRO_5047479904" evidence="1">
    <location>
        <begin position="18"/>
        <end position="254"/>
    </location>
</feature>
<proteinExistence type="predicted"/>
<gene>
    <name evidence="2" type="ORF">OKIOD_LOCUS14738</name>
</gene>
<keyword evidence="3" id="KW-1185">Reference proteome</keyword>
<accession>A0ABN7T1H8</accession>
<keyword evidence="1" id="KW-0732">Signal</keyword>
<evidence type="ECO:0000256" key="1">
    <source>
        <dbReference type="SAM" id="SignalP"/>
    </source>
</evidence>
<dbReference type="EMBL" id="OU015567">
    <property type="protein sequence ID" value="CAG5111695.1"/>
    <property type="molecule type" value="Genomic_DNA"/>
</dbReference>
<evidence type="ECO:0000313" key="2">
    <source>
        <dbReference type="EMBL" id="CAG5111695.1"/>
    </source>
</evidence>